<accession>A0AAD6PRX7</accession>
<keyword evidence="3" id="KW-1185">Reference proteome</keyword>
<dbReference type="AlphaFoldDB" id="A0AAD6PRX7"/>
<name>A0AAD6PRX7_9ROSI</name>
<evidence type="ECO:0000313" key="2">
    <source>
        <dbReference type="EMBL" id="KAJ6959096.1"/>
    </source>
</evidence>
<dbReference type="Proteomes" id="UP001164929">
    <property type="component" value="Chromosome 17"/>
</dbReference>
<comment type="caution">
    <text evidence="2">The sequence shown here is derived from an EMBL/GenBank/DDBJ whole genome shotgun (WGS) entry which is preliminary data.</text>
</comment>
<dbReference type="EMBL" id="JAQIZT010000017">
    <property type="protein sequence ID" value="KAJ6959096.1"/>
    <property type="molecule type" value="Genomic_DNA"/>
</dbReference>
<dbReference type="SUPFAM" id="SSF160925">
    <property type="entry name" value="PG1388-like"/>
    <property type="match status" value="1"/>
</dbReference>
<reference evidence="2" key="1">
    <citation type="journal article" date="2023" name="Mol. Ecol. Resour.">
        <title>Chromosome-level genome assembly of a triploid poplar Populus alba 'Berolinensis'.</title>
        <authorList>
            <person name="Chen S."/>
            <person name="Yu Y."/>
            <person name="Wang X."/>
            <person name="Wang S."/>
            <person name="Zhang T."/>
            <person name="Zhou Y."/>
            <person name="He R."/>
            <person name="Meng N."/>
            <person name="Wang Y."/>
            <person name="Liu W."/>
            <person name="Liu Z."/>
            <person name="Liu J."/>
            <person name="Guo Q."/>
            <person name="Huang H."/>
            <person name="Sederoff R.R."/>
            <person name="Wang G."/>
            <person name="Qu G."/>
            <person name="Chen S."/>
        </authorList>
    </citation>
    <scope>NUCLEOTIDE SEQUENCE</scope>
    <source>
        <strain evidence="2">SC-2020</strain>
    </source>
</reference>
<keyword evidence="1" id="KW-0812">Transmembrane</keyword>
<evidence type="ECO:0000313" key="3">
    <source>
        <dbReference type="Proteomes" id="UP001164929"/>
    </source>
</evidence>
<feature type="transmembrane region" description="Helical" evidence="1">
    <location>
        <begin position="99"/>
        <end position="118"/>
    </location>
</feature>
<protein>
    <submittedName>
        <fullName evidence="2">Uncharacterized protein</fullName>
    </submittedName>
</protein>
<sequence length="255" mass="29451">MENVAQVIKGFILSIPESVSPLWHRARQLASRQLPPSTINQEEELMNMFQAKQEMEWQKFWIKLQFSWQPQCFSSPFQSHSPMVLSHPLKKFIKARHRLAIFVLFYFADLVLWSRHLVFVGRELYFTPTVHATVGKEEEEEKEEGKRKEEERKRGLLGRRGCGCCDEVVRLVVAAVELEEDGVGFLLQRKKEEEEKSAEFGRKCCWEASQPFAQSVHLELPNLAAQGCELPEVATLNHSTEPFLTFPTRPDHSPG</sequence>
<evidence type="ECO:0000256" key="1">
    <source>
        <dbReference type="SAM" id="Phobius"/>
    </source>
</evidence>
<keyword evidence="1" id="KW-0472">Membrane</keyword>
<gene>
    <name evidence="2" type="ORF">NC653_037403</name>
</gene>
<keyword evidence="1" id="KW-1133">Transmembrane helix</keyword>
<proteinExistence type="predicted"/>
<organism evidence="2 3">
    <name type="scientific">Populus alba x Populus x berolinensis</name>
    <dbReference type="NCBI Taxonomy" id="444605"/>
    <lineage>
        <taxon>Eukaryota</taxon>
        <taxon>Viridiplantae</taxon>
        <taxon>Streptophyta</taxon>
        <taxon>Embryophyta</taxon>
        <taxon>Tracheophyta</taxon>
        <taxon>Spermatophyta</taxon>
        <taxon>Magnoliopsida</taxon>
        <taxon>eudicotyledons</taxon>
        <taxon>Gunneridae</taxon>
        <taxon>Pentapetalae</taxon>
        <taxon>rosids</taxon>
        <taxon>fabids</taxon>
        <taxon>Malpighiales</taxon>
        <taxon>Salicaceae</taxon>
        <taxon>Saliceae</taxon>
        <taxon>Populus</taxon>
    </lineage>
</organism>